<feature type="compositionally biased region" description="Basic and acidic residues" evidence="1">
    <location>
        <begin position="161"/>
        <end position="170"/>
    </location>
</feature>
<dbReference type="AlphaFoldDB" id="A0AAV1I5M8"/>
<feature type="region of interest" description="Disordered" evidence="1">
    <location>
        <begin position="1"/>
        <end position="88"/>
    </location>
</feature>
<sequence>MADKEAGEIPKGLSMSLDALIKEDRGKPGQQKHQNGNMGNRRDVRGQQRGRGRGSHGQGGRGGRGRFNDFPQQRWQGGPHQQGGFQNPQRMVTVDTGAQQGQPGMGPILLLPPEFLAQQQGGFGASAGPFMPMHLMGGGYPGQPMRPAQAFGQPQQPPAPRTRETCHEGEDPGEVVIRLRKQDILKVSRLGEVTMDTGGRKTQEMFRTLNNALSPLGIRVTDLGDGQWSISDGHSLTRFHDGVVLPSKGAASAQRAKALLAHYKPGAASASAAATAASNAAAAAMGLMPSGGGGSGSFGTPATSFGFESPPMNGFHCGPDRAQQRRMKAQGRYSPY</sequence>
<name>A0AAV1I5M8_9CHLO</name>
<gene>
    <name evidence="2" type="ORF">CVIRNUC_004826</name>
</gene>
<keyword evidence="3" id="KW-1185">Reference proteome</keyword>
<protein>
    <submittedName>
        <fullName evidence="2">Uncharacterized protein</fullName>
    </submittedName>
</protein>
<dbReference type="EMBL" id="CAUYUE010000005">
    <property type="protein sequence ID" value="CAK0779638.1"/>
    <property type="molecule type" value="Genomic_DNA"/>
</dbReference>
<proteinExistence type="predicted"/>
<evidence type="ECO:0000313" key="3">
    <source>
        <dbReference type="Proteomes" id="UP001314263"/>
    </source>
</evidence>
<comment type="caution">
    <text evidence="2">The sequence shown here is derived from an EMBL/GenBank/DDBJ whole genome shotgun (WGS) entry which is preliminary data.</text>
</comment>
<evidence type="ECO:0000256" key="1">
    <source>
        <dbReference type="SAM" id="MobiDB-lite"/>
    </source>
</evidence>
<evidence type="ECO:0000313" key="2">
    <source>
        <dbReference type="EMBL" id="CAK0779638.1"/>
    </source>
</evidence>
<feature type="region of interest" description="Disordered" evidence="1">
    <location>
        <begin position="149"/>
        <end position="170"/>
    </location>
</feature>
<reference evidence="2 3" key="1">
    <citation type="submission" date="2023-10" db="EMBL/GenBank/DDBJ databases">
        <authorList>
            <person name="Maclean D."/>
            <person name="Macfadyen A."/>
        </authorList>
    </citation>
    <scope>NUCLEOTIDE SEQUENCE [LARGE SCALE GENOMIC DNA]</scope>
</reference>
<organism evidence="2 3">
    <name type="scientific">Coccomyxa viridis</name>
    <dbReference type="NCBI Taxonomy" id="1274662"/>
    <lineage>
        <taxon>Eukaryota</taxon>
        <taxon>Viridiplantae</taxon>
        <taxon>Chlorophyta</taxon>
        <taxon>core chlorophytes</taxon>
        <taxon>Trebouxiophyceae</taxon>
        <taxon>Trebouxiophyceae incertae sedis</taxon>
        <taxon>Coccomyxaceae</taxon>
        <taxon>Coccomyxa</taxon>
    </lineage>
</organism>
<dbReference type="Proteomes" id="UP001314263">
    <property type="component" value="Unassembled WGS sequence"/>
</dbReference>
<accession>A0AAV1I5M8</accession>